<keyword evidence="1" id="KW-0678">Repressor</keyword>
<dbReference type="InterPro" id="IPR016867">
    <property type="entry name" value="GcvR"/>
</dbReference>
<dbReference type="AlphaFoldDB" id="A0A3E0TQW8"/>
<organism evidence="3 4">
    <name type="scientific">Thalassotalea euphylliae</name>
    <dbReference type="NCBI Taxonomy" id="1655234"/>
    <lineage>
        <taxon>Bacteria</taxon>
        <taxon>Pseudomonadati</taxon>
        <taxon>Pseudomonadota</taxon>
        <taxon>Gammaproteobacteria</taxon>
        <taxon>Alteromonadales</taxon>
        <taxon>Colwelliaceae</taxon>
        <taxon>Thalassotalea</taxon>
    </lineage>
</organism>
<dbReference type="EMBL" id="QUOU01000001">
    <property type="protein sequence ID" value="REL26737.1"/>
    <property type="molecule type" value="Genomic_DNA"/>
</dbReference>
<dbReference type="GO" id="GO:0005737">
    <property type="term" value="C:cytoplasm"/>
    <property type="evidence" value="ECO:0007669"/>
    <property type="project" value="UniProtKB-SubCell"/>
</dbReference>
<dbReference type="Pfam" id="PF13740">
    <property type="entry name" value="ACT_6"/>
    <property type="match status" value="1"/>
</dbReference>
<evidence type="ECO:0000256" key="1">
    <source>
        <dbReference type="PIRNR" id="PIRNR028103"/>
    </source>
</evidence>
<dbReference type="OrthoDB" id="5814713at2"/>
<reference evidence="3 4" key="1">
    <citation type="submission" date="2018-08" db="EMBL/GenBank/DDBJ databases">
        <title>Thalassotalea euphylliae genome.</title>
        <authorList>
            <person name="Summers S."/>
            <person name="Rice S.A."/>
            <person name="Freckelton M.L."/>
            <person name="Nedved B.T."/>
            <person name="Hadfield M.G."/>
        </authorList>
    </citation>
    <scope>NUCLEOTIDE SEQUENCE [LARGE SCALE GENOMIC DNA]</scope>
    <source>
        <strain evidence="3 4">H1</strain>
    </source>
</reference>
<feature type="domain" description="ACT" evidence="2">
    <location>
        <begin position="93"/>
        <end position="168"/>
    </location>
</feature>
<evidence type="ECO:0000313" key="4">
    <source>
        <dbReference type="Proteomes" id="UP000256478"/>
    </source>
</evidence>
<evidence type="ECO:0000313" key="3">
    <source>
        <dbReference type="EMBL" id="REL26737.1"/>
    </source>
</evidence>
<proteinExistence type="predicted"/>
<gene>
    <name evidence="3" type="ORF">DXX93_09230</name>
</gene>
<dbReference type="InterPro" id="IPR050990">
    <property type="entry name" value="UPF0237/GcvR_regulator"/>
</dbReference>
<dbReference type="InterPro" id="IPR002912">
    <property type="entry name" value="ACT_dom"/>
</dbReference>
<protein>
    <recommendedName>
        <fullName evidence="1">Glycine cleavage system transcriptional repressor</fullName>
    </recommendedName>
</protein>
<dbReference type="PROSITE" id="PS51671">
    <property type="entry name" value="ACT"/>
    <property type="match status" value="1"/>
</dbReference>
<dbReference type="PIRSF" id="PIRSF028103">
    <property type="entry name" value="GcvR"/>
    <property type="match status" value="1"/>
</dbReference>
<dbReference type="InterPro" id="IPR045865">
    <property type="entry name" value="ACT-like_dom_sf"/>
</dbReference>
<keyword evidence="1" id="KW-0963">Cytoplasm</keyword>
<comment type="caution">
    <text evidence="3">The sequence shown here is derived from an EMBL/GenBank/DDBJ whole genome shotgun (WGS) entry which is preliminary data.</text>
</comment>
<dbReference type="Gene3D" id="3.30.70.260">
    <property type="match status" value="2"/>
</dbReference>
<dbReference type="SUPFAM" id="SSF55021">
    <property type="entry name" value="ACT-like"/>
    <property type="match status" value="2"/>
</dbReference>
<sequence length="170" mass="18974">MSQYLVLTAMGADRNGSVSELTNLATECECNILDSRMAIFGKEFTFIMLLQGDARSINLIEARLPAMAVELELITMMKRTSGYLTLDKTQMYSAEYTGIDQPGILKAVTAFFANRQIDISSLKSDIDPVTNNMSAIIEFTVNQDTSIDTIETDFLQLCQQFDIQGCIRKQ</sequence>
<dbReference type="RefSeq" id="WP_116007847.1">
    <property type="nucleotide sequence ID" value="NZ_QUOU01000001.1"/>
</dbReference>
<evidence type="ECO:0000259" key="2">
    <source>
        <dbReference type="PROSITE" id="PS51671"/>
    </source>
</evidence>
<keyword evidence="1" id="KW-0804">Transcription</keyword>
<dbReference type="PANTHER" id="PTHR34875:SF5">
    <property type="entry name" value="GLYCINE CLEAVAGE SYSTEM TRANSCRIPTIONAL REPRESSOR"/>
    <property type="match status" value="1"/>
</dbReference>
<accession>A0A3E0TQW8</accession>
<dbReference type="PANTHER" id="PTHR34875">
    <property type="entry name" value="UPF0237 PROTEIN MJ1558"/>
    <property type="match status" value="1"/>
</dbReference>
<dbReference type="FunFam" id="3.30.70.260:FF:000005">
    <property type="entry name" value="Glycine cleavage system transcriptional repressor"/>
    <property type="match status" value="1"/>
</dbReference>
<dbReference type="Proteomes" id="UP000256478">
    <property type="component" value="Unassembled WGS sequence"/>
</dbReference>
<name>A0A3E0TQW8_9GAMM</name>
<dbReference type="GO" id="GO:0006355">
    <property type="term" value="P:regulation of DNA-templated transcription"/>
    <property type="evidence" value="ECO:0007669"/>
    <property type="project" value="UniProtKB-UniRule"/>
</dbReference>
<comment type="subcellular location">
    <subcellularLocation>
        <location evidence="1">Cytoplasm</location>
    </subcellularLocation>
</comment>